<dbReference type="Gene3D" id="3.30.420.40">
    <property type="match status" value="1"/>
</dbReference>
<evidence type="ECO:0000313" key="3">
    <source>
        <dbReference type="Proteomes" id="UP000053881"/>
    </source>
</evidence>
<evidence type="ECO:0000259" key="1">
    <source>
        <dbReference type="Pfam" id="PF17989"/>
    </source>
</evidence>
<feature type="domain" description="Actin-like protein N-terminal" evidence="1">
    <location>
        <begin position="7"/>
        <end position="115"/>
    </location>
</feature>
<dbReference type="InterPro" id="IPR040607">
    <property type="entry name" value="ALP_N"/>
</dbReference>
<dbReference type="PATRIC" id="fig|217031.4.peg.940"/>
<gene>
    <name evidence="2" type="ORF">ACA29_02795</name>
</gene>
<dbReference type="AlphaFoldDB" id="A0A0Q9YGT9"/>
<protein>
    <recommendedName>
        <fullName evidence="1">Actin-like protein N-terminal domain-containing protein</fullName>
    </recommendedName>
</protein>
<organism evidence="2 3">
    <name type="scientific">Lederbergia galactosidilytica</name>
    <dbReference type="NCBI Taxonomy" id="217031"/>
    <lineage>
        <taxon>Bacteria</taxon>
        <taxon>Bacillati</taxon>
        <taxon>Bacillota</taxon>
        <taxon>Bacilli</taxon>
        <taxon>Bacillales</taxon>
        <taxon>Bacillaceae</taxon>
        <taxon>Lederbergia</taxon>
    </lineage>
</organism>
<sequence>MSTNYVAVDLGYGFVKALSSTGKRVVFPSLVGKGHDRGLTNMFGEEKNDLSNMHADYKGEGYFVGELAKESSSLSRIFERERFEHLYTHILLNTAIQLVTDGRNGPIKLSTGLPTYKVINGIASRFL</sequence>
<dbReference type="SUPFAM" id="SSF53067">
    <property type="entry name" value="Actin-like ATPase domain"/>
    <property type="match status" value="1"/>
</dbReference>
<evidence type="ECO:0000313" key="2">
    <source>
        <dbReference type="EMBL" id="KRG16826.1"/>
    </source>
</evidence>
<accession>A0A0Q9YGT9</accession>
<name>A0A0Q9YGT9_9BACI</name>
<reference evidence="2 3" key="1">
    <citation type="submission" date="2015-06" db="EMBL/GenBank/DDBJ databases">
        <title>Genome sequencing project of Bacillus galactosidilyticus PL133.</title>
        <authorList>
            <person name="Gaiero J."/>
            <person name="Nicol R."/>
            <person name="Habash M."/>
        </authorList>
    </citation>
    <scope>NUCLEOTIDE SEQUENCE [LARGE SCALE GENOMIC DNA]</scope>
    <source>
        <strain evidence="2 3">PL133</strain>
    </source>
</reference>
<dbReference type="Pfam" id="PF17989">
    <property type="entry name" value="ALP_N"/>
    <property type="match status" value="1"/>
</dbReference>
<dbReference type="InterPro" id="IPR043129">
    <property type="entry name" value="ATPase_NBD"/>
</dbReference>
<comment type="caution">
    <text evidence="2">The sequence shown here is derived from an EMBL/GenBank/DDBJ whole genome shotgun (WGS) entry which is preliminary data.</text>
</comment>
<dbReference type="EMBL" id="LGPB01000026">
    <property type="protein sequence ID" value="KRG16826.1"/>
    <property type="molecule type" value="Genomic_DNA"/>
</dbReference>
<proteinExistence type="predicted"/>
<dbReference type="Proteomes" id="UP000053881">
    <property type="component" value="Unassembled WGS sequence"/>
</dbReference>